<proteinExistence type="predicted"/>
<sequence length="246" mass="27972">MAEHKFAFVAFVVFAAVTLTSAGLTAACFDGDGRGDCRNDSAAADDVTAVPNAWNETRNSVSGEAGGEHREMSKLDDKGSAQGTRLNDRDTVYKMLYETFSFPESTELDALRASRFSQRGRKPRARKKRSYQELRYRTVGEDGRRTAPNVVEVDLRNNVRRPTGLERAPREAHAGADPPWHEDGKDFGLPVQDDRWEKHVSGKARDTQFLKKNLQAQLSRRKQQWRQEKQLRKRNHSGKAARYHRQ</sequence>
<dbReference type="EMBL" id="JABSTQ010011062">
    <property type="protein sequence ID" value="KAG0415519.1"/>
    <property type="molecule type" value="Genomic_DNA"/>
</dbReference>
<organism evidence="1 2">
    <name type="scientific">Ixodes persulcatus</name>
    <name type="common">Taiga tick</name>
    <dbReference type="NCBI Taxonomy" id="34615"/>
    <lineage>
        <taxon>Eukaryota</taxon>
        <taxon>Metazoa</taxon>
        <taxon>Ecdysozoa</taxon>
        <taxon>Arthropoda</taxon>
        <taxon>Chelicerata</taxon>
        <taxon>Arachnida</taxon>
        <taxon>Acari</taxon>
        <taxon>Parasitiformes</taxon>
        <taxon>Ixodida</taxon>
        <taxon>Ixodoidea</taxon>
        <taxon>Ixodidae</taxon>
        <taxon>Ixodinae</taxon>
        <taxon>Ixodes</taxon>
    </lineage>
</organism>
<evidence type="ECO:0000313" key="1">
    <source>
        <dbReference type="EMBL" id="KAG0415519.1"/>
    </source>
</evidence>
<accession>A0AC60P8R9</accession>
<keyword evidence="2" id="KW-1185">Reference proteome</keyword>
<evidence type="ECO:0000313" key="2">
    <source>
        <dbReference type="Proteomes" id="UP000805193"/>
    </source>
</evidence>
<comment type="caution">
    <text evidence="1">The sequence shown here is derived from an EMBL/GenBank/DDBJ whole genome shotgun (WGS) entry which is preliminary data.</text>
</comment>
<protein>
    <submittedName>
        <fullName evidence="1">Uncharacterized protein</fullName>
    </submittedName>
</protein>
<gene>
    <name evidence="1" type="ORF">HPB47_007328</name>
</gene>
<name>A0AC60P8R9_IXOPE</name>
<reference evidence="1 2" key="1">
    <citation type="journal article" date="2020" name="Cell">
        <title>Large-Scale Comparative Analyses of Tick Genomes Elucidate Their Genetic Diversity and Vector Capacities.</title>
        <authorList>
            <consortium name="Tick Genome and Microbiome Consortium (TIGMIC)"/>
            <person name="Jia N."/>
            <person name="Wang J."/>
            <person name="Shi W."/>
            <person name="Du L."/>
            <person name="Sun Y."/>
            <person name="Zhan W."/>
            <person name="Jiang J.F."/>
            <person name="Wang Q."/>
            <person name="Zhang B."/>
            <person name="Ji P."/>
            <person name="Bell-Sakyi L."/>
            <person name="Cui X.M."/>
            <person name="Yuan T.T."/>
            <person name="Jiang B.G."/>
            <person name="Yang W.F."/>
            <person name="Lam T.T."/>
            <person name="Chang Q.C."/>
            <person name="Ding S.J."/>
            <person name="Wang X.J."/>
            <person name="Zhu J.G."/>
            <person name="Ruan X.D."/>
            <person name="Zhao L."/>
            <person name="Wei J.T."/>
            <person name="Ye R.Z."/>
            <person name="Que T.C."/>
            <person name="Du C.H."/>
            <person name="Zhou Y.H."/>
            <person name="Cheng J.X."/>
            <person name="Dai P.F."/>
            <person name="Guo W.B."/>
            <person name="Han X.H."/>
            <person name="Huang E.J."/>
            <person name="Li L.F."/>
            <person name="Wei W."/>
            <person name="Gao Y.C."/>
            <person name="Liu J.Z."/>
            <person name="Shao H.Z."/>
            <person name="Wang X."/>
            <person name="Wang C.C."/>
            <person name="Yang T.C."/>
            <person name="Huo Q.B."/>
            <person name="Li W."/>
            <person name="Chen H.Y."/>
            <person name="Chen S.E."/>
            <person name="Zhou L.G."/>
            <person name="Ni X.B."/>
            <person name="Tian J.H."/>
            <person name="Sheng Y."/>
            <person name="Liu T."/>
            <person name="Pan Y.S."/>
            <person name="Xia L.Y."/>
            <person name="Li J."/>
            <person name="Zhao F."/>
            <person name="Cao W.C."/>
        </authorList>
    </citation>
    <scope>NUCLEOTIDE SEQUENCE [LARGE SCALE GENOMIC DNA]</scope>
    <source>
        <strain evidence="1">Iper-2018</strain>
    </source>
</reference>
<dbReference type="Proteomes" id="UP000805193">
    <property type="component" value="Unassembled WGS sequence"/>
</dbReference>